<sequence length="139" mass="16082">MLRPSPLLIRHSYSHNLCPRRNPTQQKICESPSKSLPLLLIHSHQVVFLDQEPGSTPTLQPQKTDGIFVFKIVPEQIASAFSFLTTNPEHDSLFCLLKATLKFIFTFDLIGIYFDFRPYRSDPSVRMEPTFRYKSIQII</sequence>
<dbReference type="AlphaFoldDB" id="A0A5D2WPJ5"/>
<name>A0A5D2WPJ5_GOSMU</name>
<keyword evidence="2" id="KW-1185">Reference proteome</keyword>
<evidence type="ECO:0000313" key="2">
    <source>
        <dbReference type="Proteomes" id="UP000323597"/>
    </source>
</evidence>
<organism evidence="1 2">
    <name type="scientific">Gossypium mustelinum</name>
    <name type="common">Cotton</name>
    <name type="synonym">Gossypium caicoense</name>
    <dbReference type="NCBI Taxonomy" id="34275"/>
    <lineage>
        <taxon>Eukaryota</taxon>
        <taxon>Viridiplantae</taxon>
        <taxon>Streptophyta</taxon>
        <taxon>Embryophyta</taxon>
        <taxon>Tracheophyta</taxon>
        <taxon>Spermatophyta</taxon>
        <taxon>Magnoliopsida</taxon>
        <taxon>eudicotyledons</taxon>
        <taxon>Gunneridae</taxon>
        <taxon>Pentapetalae</taxon>
        <taxon>rosids</taxon>
        <taxon>malvids</taxon>
        <taxon>Malvales</taxon>
        <taxon>Malvaceae</taxon>
        <taxon>Malvoideae</taxon>
        <taxon>Gossypium</taxon>
    </lineage>
</organism>
<dbReference type="EMBL" id="CM017647">
    <property type="protein sequence ID" value="TYJ03675.1"/>
    <property type="molecule type" value="Genomic_DNA"/>
</dbReference>
<gene>
    <name evidence="1" type="ORF">E1A91_A12G044300v1</name>
</gene>
<reference evidence="1 2" key="1">
    <citation type="submission" date="2019-07" db="EMBL/GenBank/DDBJ databases">
        <title>WGS assembly of Gossypium mustelinum.</title>
        <authorList>
            <person name="Chen Z.J."/>
            <person name="Sreedasyam A."/>
            <person name="Ando A."/>
            <person name="Song Q."/>
            <person name="De L."/>
            <person name="Hulse-Kemp A."/>
            <person name="Ding M."/>
            <person name="Ye W."/>
            <person name="Kirkbride R."/>
            <person name="Jenkins J."/>
            <person name="Plott C."/>
            <person name="Lovell J."/>
            <person name="Lin Y.-M."/>
            <person name="Vaughn R."/>
            <person name="Liu B."/>
            <person name="Li W."/>
            <person name="Simpson S."/>
            <person name="Scheffler B."/>
            <person name="Saski C."/>
            <person name="Grover C."/>
            <person name="Hu G."/>
            <person name="Conover J."/>
            <person name="Carlson J."/>
            <person name="Shu S."/>
            <person name="Boston L."/>
            <person name="Williams M."/>
            <person name="Peterson D."/>
            <person name="Mcgee K."/>
            <person name="Jones D."/>
            <person name="Wendel J."/>
            <person name="Stelly D."/>
            <person name="Grimwood J."/>
            <person name="Schmutz J."/>
        </authorList>
    </citation>
    <scope>NUCLEOTIDE SEQUENCE [LARGE SCALE GENOMIC DNA]</scope>
    <source>
        <strain evidence="1">1408120.09</strain>
    </source>
</reference>
<evidence type="ECO:0000313" key="1">
    <source>
        <dbReference type="EMBL" id="TYJ03675.1"/>
    </source>
</evidence>
<dbReference type="Proteomes" id="UP000323597">
    <property type="component" value="Chromosome A12"/>
</dbReference>
<accession>A0A5D2WPJ5</accession>
<proteinExistence type="predicted"/>
<dbReference type="EMBL" id="CM017647">
    <property type="protein sequence ID" value="TYJ03676.1"/>
    <property type="molecule type" value="Genomic_DNA"/>
</dbReference>
<protein>
    <submittedName>
        <fullName evidence="1">Uncharacterized protein</fullName>
    </submittedName>
</protein>